<dbReference type="EMBL" id="CM007904">
    <property type="protein sequence ID" value="OTF96224.1"/>
    <property type="molecule type" value="Genomic_DNA"/>
</dbReference>
<organism evidence="4 5">
    <name type="scientific">Helianthus annuus</name>
    <name type="common">Common sunflower</name>
    <dbReference type="NCBI Taxonomy" id="4232"/>
    <lineage>
        <taxon>Eukaryota</taxon>
        <taxon>Viridiplantae</taxon>
        <taxon>Streptophyta</taxon>
        <taxon>Embryophyta</taxon>
        <taxon>Tracheophyta</taxon>
        <taxon>Spermatophyta</taxon>
        <taxon>Magnoliopsida</taxon>
        <taxon>eudicotyledons</taxon>
        <taxon>Gunneridae</taxon>
        <taxon>Pentapetalae</taxon>
        <taxon>asterids</taxon>
        <taxon>campanulids</taxon>
        <taxon>Asterales</taxon>
        <taxon>Asteraceae</taxon>
        <taxon>Asteroideae</taxon>
        <taxon>Heliantheae alliance</taxon>
        <taxon>Heliantheae</taxon>
        <taxon>Helianthus</taxon>
    </lineage>
</organism>
<feature type="repeat" description="WD" evidence="3">
    <location>
        <begin position="204"/>
        <end position="235"/>
    </location>
</feature>
<accession>A0A251SBK6</accession>
<sequence>MEGTASSRTIILNRPSVLNALNIPLSKKTGDKSAIQFLTVGEHGIVRIWNSHGAVCLFQQASSDVTVSKDDEEEAKRGFTSAVMLPSGQGLLCITADQEFLFYSPIESQEGRFQLNLNKRLVGYNEEIVDMRFVGVEGQFLAVATSVRVYDLGSMSCSYVLAGHTDIVLCLDTCTTSSRRTLIVTGSKDNTLWTVKTNECVATYDQHEDKVWALTVGKKTEMLATGGSDAVINLWHDSTTADKEDAFWKEVTYLDSSSLFLHF</sequence>
<dbReference type="PROSITE" id="PS50294">
    <property type="entry name" value="WD_REPEATS_REGION"/>
    <property type="match status" value="1"/>
</dbReference>
<dbReference type="InterPro" id="IPR015943">
    <property type="entry name" value="WD40/YVTN_repeat-like_dom_sf"/>
</dbReference>
<evidence type="ECO:0000256" key="3">
    <source>
        <dbReference type="PROSITE-ProRule" id="PRU00221"/>
    </source>
</evidence>
<name>A0A251SBK6_HELAN</name>
<dbReference type="SMART" id="SM00320">
    <property type="entry name" value="WD40"/>
    <property type="match status" value="3"/>
</dbReference>
<dbReference type="PANTHER" id="PTHR19854:SF15">
    <property type="entry name" value="TRANSDUCIN BETA-LIKE PROTEIN 3"/>
    <property type="match status" value="1"/>
</dbReference>
<dbReference type="SUPFAM" id="SSF50978">
    <property type="entry name" value="WD40 repeat-like"/>
    <property type="match status" value="1"/>
</dbReference>
<keyword evidence="5" id="KW-1185">Reference proteome</keyword>
<keyword evidence="2" id="KW-0677">Repeat</keyword>
<dbReference type="InterPro" id="IPR036322">
    <property type="entry name" value="WD40_repeat_dom_sf"/>
</dbReference>
<keyword evidence="1 3" id="KW-0853">WD repeat</keyword>
<gene>
    <name evidence="4" type="ORF">HannXRQ_Chr15g0491711</name>
</gene>
<evidence type="ECO:0000256" key="1">
    <source>
        <dbReference type="ARBA" id="ARBA00022574"/>
    </source>
</evidence>
<dbReference type="InParanoid" id="A0A251SBK6"/>
<protein>
    <submittedName>
        <fullName evidence="4">Putative WD40/YVTN repeat-like-containing domain-containing protein</fullName>
    </submittedName>
</protein>
<proteinExistence type="predicted"/>
<dbReference type="Proteomes" id="UP000215914">
    <property type="component" value="Chromosome 15"/>
</dbReference>
<evidence type="ECO:0000313" key="5">
    <source>
        <dbReference type="Proteomes" id="UP000215914"/>
    </source>
</evidence>
<dbReference type="STRING" id="4232.A0A251SBK6"/>
<evidence type="ECO:0000313" key="4">
    <source>
        <dbReference type="EMBL" id="OTF96224.1"/>
    </source>
</evidence>
<evidence type="ECO:0000256" key="2">
    <source>
        <dbReference type="ARBA" id="ARBA00022737"/>
    </source>
</evidence>
<reference evidence="5" key="1">
    <citation type="journal article" date="2017" name="Nature">
        <title>The sunflower genome provides insights into oil metabolism, flowering and Asterid evolution.</title>
        <authorList>
            <person name="Badouin H."/>
            <person name="Gouzy J."/>
            <person name="Grassa C.J."/>
            <person name="Murat F."/>
            <person name="Staton S.E."/>
            <person name="Cottret L."/>
            <person name="Lelandais-Briere C."/>
            <person name="Owens G.L."/>
            <person name="Carrere S."/>
            <person name="Mayjonade B."/>
            <person name="Legrand L."/>
            <person name="Gill N."/>
            <person name="Kane N.C."/>
            <person name="Bowers J.E."/>
            <person name="Hubner S."/>
            <person name="Bellec A."/>
            <person name="Berard A."/>
            <person name="Berges H."/>
            <person name="Blanchet N."/>
            <person name="Boniface M.C."/>
            <person name="Brunel D."/>
            <person name="Catrice O."/>
            <person name="Chaidir N."/>
            <person name="Claudel C."/>
            <person name="Donnadieu C."/>
            <person name="Faraut T."/>
            <person name="Fievet G."/>
            <person name="Helmstetter N."/>
            <person name="King M."/>
            <person name="Knapp S.J."/>
            <person name="Lai Z."/>
            <person name="Le Paslier M.C."/>
            <person name="Lippi Y."/>
            <person name="Lorenzon L."/>
            <person name="Mandel J.R."/>
            <person name="Marage G."/>
            <person name="Marchand G."/>
            <person name="Marquand E."/>
            <person name="Bret-Mestries E."/>
            <person name="Morien E."/>
            <person name="Nambeesan S."/>
            <person name="Nguyen T."/>
            <person name="Pegot-Espagnet P."/>
            <person name="Pouilly N."/>
            <person name="Raftis F."/>
            <person name="Sallet E."/>
            <person name="Schiex T."/>
            <person name="Thomas J."/>
            <person name="Vandecasteele C."/>
            <person name="Vares D."/>
            <person name="Vear F."/>
            <person name="Vautrin S."/>
            <person name="Crespi M."/>
            <person name="Mangin B."/>
            <person name="Burke J.M."/>
            <person name="Salse J."/>
            <person name="Munos S."/>
            <person name="Vincourt P."/>
            <person name="Rieseberg L.H."/>
            <person name="Langlade N.B."/>
        </authorList>
    </citation>
    <scope>NUCLEOTIDE SEQUENCE [LARGE SCALE GENOMIC DNA]</scope>
    <source>
        <strain evidence="5">cv. SF193</strain>
    </source>
</reference>
<dbReference type="AlphaFoldDB" id="A0A251SBK6"/>
<dbReference type="InterPro" id="IPR001680">
    <property type="entry name" value="WD40_rpt"/>
</dbReference>
<dbReference type="Pfam" id="PF00400">
    <property type="entry name" value="WD40"/>
    <property type="match status" value="2"/>
</dbReference>
<dbReference type="Gene3D" id="2.130.10.10">
    <property type="entry name" value="YVTN repeat-like/Quinoprotein amine dehydrogenase"/>
    <property type="match status" value="1"/>
</dbReference>
<dbReference type="PANTHER" id="PTHR19854">
    <property type="entry name" value="TRANSDUCIN BETA-LIKE 3"/>
    <property type="match status" value="1"/>
</dbReference>
<dbReference type="PROSITE" id="PS50082">
    <property type="entry name" value="WD_REPEATS_2"/>
    <property type="match status" value="1"/>
</dbReference>